<evidence type="ECO:0000313" key="3">
    <source>
        <dbReference type="EMBL" id="MCY1720008.1"/>
    </source>
</evidence>
<feature type="transmembrane region" description="Helical" evidence="1">
    <location>
        <begin position="89"/>
        <end position="112"/>
    </location>
</feature>
<accession>A0A9X3FCE2</accession>
<feature type="transmembrane region" description="Helical" evidence="1">
    <location>
        <begin position="32"/>
        <end position="56"/>
    </location>
</feature>
<sequence>MESSIHWLPFGIILGILFILMFYLIGHSSQKAGITVTTLANKLSLVFPVLFSLIYFNEHISTLKYIGLGTATIAVLLTVYKKNVKKTNLLFVILPLLIFLGSGLVDSIVKYVQAVKISENEVTLYTTVVFFVAFLCGIFFSAFTKSKKFNFQTPTLLLGILLGVANFGSLYFFMNALNKTHMDSSLVFALNNMSIVAFTTLLGTLLFNEKLNKINFAGIVLAILSLYLLL</sequence>
<evidence type="ECO:0000259" key="2">
    <source>
        <dbReference type="Pfam" id="PF00892"/>
    </source>
</evidence>
<feature type="transmembrane region" description="Helical" evidence="1">
    <location>
        <begin position="62"/>
        <end position="80"/>
    </location>
</feature>
<dbReference type="Pfam" id="PF00892">
    <property type="entry name" value="EamA"/>
    <property type="match status" value="1"/>
</dbReference>
<keyword evidence="4" id="KW-1185">Reference proteome</keyword>
<dbReference type="AlphaFoldDB" id="A0A9X3FCE2"/>
<organism evidence="3 4">
    <name type="scientific">Draconibacterium aestuarii</name>
    <dbReference type="NCBI Taxonomy" id="2998507"/>
    <lineage>
        <taxon>Bacteria</taxon>
        <taxon>Pseudomonadati</taxon>
        <taxon>Bacteroidota</taxon>
        <taxon>Bacteroidia</taxon>
        <taxon>Marinilabiliales</taxon>
        <taxon>Prolixibacteraceae</taxon>
        <taxon>Draconibacterium</taxon>
    </lineage>
</organism>
<dbReference type="Gene3D" id="1.10.3730.20">
    <property type="match status" value="1"/>
</dbReference>
<dbReference type="InterPro" id="IPR037185">
    <property type="entry name" value="EmrE-like"/>
</dbReference>
<keyword evidence="1" id="KW-0472">Membrane</keyword>
<keyword evidence="1" id="KW-1133">Transmembrane helix</keyword>
<feature type="transmembrane region" description="Helical" evidence="1">
    <location>
        <begin position="186"/>
        <end position="207"/>
    </location>
</feature>
<dbReference type="EMBL" id="JAPOHD010000012">
    <property type="protein sequence ID" value="MCY1720008.1"/>
    <property type="molecule type" value="Genomic_DNA"/>
</dbReference>
<dbReference type="Proteomes" id="UP001145087">
    <property type="component" value="Unassembled WGS sequence"/>
</dbReference>
<gene>
    <name evidence="3" type="ORF">OU798_06620</name>
</gene>
<evidence type="ECO:0000256" key="1">
    <source>
        <dbReference type="SAM" id="Phobius"/>
    </source>
</evidence>
<dbReference type="InterPro" id="IPR000620">
    <property type="entry name" value="EamA_dom"/>
</dbReference>
<name>A0A9X3FCE2_9BACT</name>
<feature type="transmembrane region" description="Helical" evidence="1">
    <location>
        <begin position="214"/>
        <end position="229"/>
    </location>
</feature>
<feature type="transmembrane region" description="Helical" evidence="1">
    <location>
        <begin position="6"/>
        <end position="25"/>
    </location>
</feature>
<comment type="caution">
    <text evidence="3">The sequence shown here is derived from an EMBL/GenBank/DDBJ whole genome shotgun (WGS) entry which is preliminary data.</text>
</comment>
<dbReference type="SUPFAM" id="SSF103481">
    <property type="entry name" value="Multidrug resistance efflux transporter EmrE"/>
    <property type="match status" value="2"/>
</dbReference>
<reference evidence="3" key="1">
    <citation type="submission" date="2022-11" db="EMBL/GenBank/DDBJ databases">
        <title>Marilongibacter aestuarii gen. nov., sp. nov., isolated from tidal flat sediment.</title>
        <authorList>
            <person name="Jiayan W."/>
        </authorList>
    </citation>
    <scope>NUCLEOTIDE SEQUENCE</scope>
    <source>
        <strain evidence="3">Z1-6</strain>
    </source>
</reference>
<feature type="domain" description="EamA" evidence="2">
    <location>
        <begin position="94"/>
        <end position="229"/>
    </location>
</feature>
<feature type="transmembrane region" description="Helical" evidence="1">
    <location>
        <begin position="124"/>
        <end position="143"/>
    </location>
</feature>
<evidence type="ECO:0000313" key="4">
    <source>
        <dbReference type="Proteomes" id="UP001145087"/>
    </source>
</evidence>
<keyword evidence="1" id="KW-0812">Transmembrane</keyword>
<feature type="transmembrane region" description="Helical" evidence="1">
    <location>
        <begin position="155"/>
        <end position="174"/>
    </location>
</feature>
<dbReference type="RefSeq" id="WP_343332338.1">
    <property type="nucleotide sequence ID" value="NZ_JAPOHD010000012.1"/>
</dbReference>
<protein>
    <submittedName>
        <fullName evidence="3">EamA family transporter</fullName>
    </submittedName>
</protein>
<dbReference type="GO" id="GO:0016020">
    <property type="term" value="C:membrane"/>
    <property type="evidence" value="ECO:0007669"/>
    <property type="project" value="InterPro"/>
</dbReference>
<proteinExistence type="predicted"/>